<name>A0A6J5YI69_9ZZZZ</name>
<dbReference type="InterPro" id="IPR011990">
    <property type="entry name" value="TPR-like_helical_dom_sf"/>
</dbReference>
<dbReference type="Gene3D" id="1.25.40.10">
    <property type="entry name" value="Tetratricopeptide repeat domain"/>
    <property type="match status" value="1"/>
</dbReference>
<gene>
    <name evidence="1" type="ORF">UFOPK1392_01050</name>
    <name evidence="2" type="ORF">UFOPK3733_00974</name>
</gene>
<evidence type="ECO:0000313" key="1">
    <source>
        <dbReference type="EMBL" id="CAB4323298.1"/>
    </source>
</evidence>
<reference evidence="1" key="1">
    <citation type="submission" date="2020-05" db="EMBL/GenBank/DDBJ databases">
        <authorList>
            <person name="Chiriac C."/>
            <person name="Salcher M."/>
            <person name="Ghai R."/>
            <person name="Kavagutti S V."/>
        </authorList>
    </citation>
    <scope>NUCLEOTIDE SEQUENCE</scope>
</reference>
<proteinExistence type="predicted"/>
<sequence>MIIEVVDDEPATPVAPKVRRRPDPAPIDLAEEVRAQLAKAVPNARRERVERRLAEAAEHFEEDRFADAAKVLKKLVEEAPTVPAVRELYGLTLYRQEKWKLAAKELEAFRQISKSSDQLPVLADCYRALRQWALVEECWTEVREVSPSAEIVTEGRIVMAGSLADRERLVDAIRVLEQGWSFPKRPQIHHLRRAYALADLYERAGDLPKARQLFSRIRDVDPDFADVSSRLRSLR</sequence>
<evidence type="ECO:0000313" key="2">
    <source>
        <dbReference type="EMBL" id="CAB4936044.1"/>
    </source>
</evidence>
<dbReference type="SUPFAM" id="SSF48452">
    <property type="entry name" value="TPR-like"/>
    <property type="match status" value="1"/>
</dbReference>
<dbReference type="InterPro" id="IPR019734">
    <property type="entry name" value="TPR_rpt"/>
</dbReference>
<organism evidence="1">
    <name type="scientific">freshwater metagenome</name>
    <dbReference type="NCBI Taxonomy" id="449393"/>
    <lineage>
        <taxon>unclassified sequences</taxon>
        <taxon>metagenomes</taxon>
        <taxon>ecological metagenomes</taxon>
    </lineage>
</organism>
<dbReference type="AlphaFoldDB" id="A0A6J5YI69"/>
<dbReference type="EMBL" id="CAEMXZ010000036">
    <property type="protein sequence ID" value="CAB4323298.1"/>
    <property type="molecule type" value="Genomic_DNA"/>
</dbReference>
<dbReference type="Pfam" id="PF13174">
    <property type="entry name" value="TPR_6"/>
    <property type="match status" value="1"/>
</dbReference>
<dbReference type="EMBL" id="CAFBNC010000040">
    <property type="protein sequence ID" value="CAB4936044.1"/>
    <property type="molecule type" value="Genomic_DNA"/>
</dbReference>
<dbReference type="PROSITE" id="PS50005">
    <property type="entry name" value="TPR"/>
    <property type="match status" value="1"/>
</dbReference>
<protein>
    <submittedName>
        <fullName evidence="1">Unannotated protein</fullName>
    </submittedName>
</protein>
<accession>A0A6J5YI69</accession>